<proteinExistence type="predicted"/>
<reference evidence="1 2" key="1">
    <citation type="submission" date="2018-08" db="EMBL/GenBank/DDBJ databases">
        <title>Meiothermus roseus NBRC 110900 genome sequencing project.</title>
        <authorList>
            <person name="Da Costa M.S."/>
            <person name="Albuquerque L."/>
            <person name="Raposo P."/>
            <person name="Froufe H.J.C."/>
            <person name="Barroso C.S."/>
            <person name="Egas C."/>
        </authorList>
    </citation>
    <scope>NUCLEOTIDE SEQUENCE [LARGE SCALE GENOMIC DNA]</scope>
    <source>
        <strain evidence="1 2">NBRC 110900</strain>
    </source>
</reference>
<sequence length="122" mass="13995">MNSEQDVLERLVSVLGTELNLQKITCPNNASDRYKYLACFVTDLEARELITNLTPKLIEFAYITGDWREDYSVWGAFFRMRNDAGILFGINYVPIEPNPELRNYPLLKGNKAMVDVTVAKDE</sequence>
<comment type="caution">
    <text evidence="1">The sequence shown here is derived from an EMBL/GenBank/DDBJ whole genome shotgun (WGS) entry which is preliminary data.</text>
</comment>
<dbReference type="OrthoDB" id="1579025at2"/>
<protein>
    <submittedName>
        <fullName evidence="1">Uncharacterized protein</fullName>
    </submittedName>
</protein>
<dbReference type="EMBL" id="QWLA01000033">
    <property type="protein sequence ID" value="RIH86120.1"/>
    <property type="molecule type" value="Genomic_DNA"/>
</dbReference>
<evidence type="ECO:0000313" key="1">
    <source>
        <dbReference type="EMBL" id="RIH86120.1"/>
    </source>
</evidence>
<keyword evidence="2" id="KW-1185">Reference proteome</keyword>
<name>A0A399ERG3_9DEIN</name>
<dbReference type="RefSeq" id="WP_147371604.1">
    <property type="nucleotide sequence ID" value="NZ_QWLA01000033.1"/>
</dbReference>
<evidence type="ECO:0000313" key="2">
    <source>
        <dbReference type="Proteomes" id="UP000265341"/>
    </source>
</evidence>
<organism evidence="1 2">
    <name type="scientific">Calidithermus roseus</name>
    <dbReference type="NCBI Taxonomy" id="1644118"/>
    <lineage>
        <taxon>Bacteria</taxon>
        <taxon>Thermotogati</taxon>
        <taxon>Deinococcota</taxon>
        <taxon>Deinococci</taxon>
        <taxon>Thermales</taxon>
        <taxon>Thermaceae</taxon>
        <taxon>Calidithermus</taxon>
    </lineage>
</organism>
<gene>
    <name evidence="1" type="ORF">Mrose_01894</name>
</gene>
<dbReference type="Proteomes" id="UP000265341">
    <property type="component" value="Unassembled WGS sequence"/>
</dbReference>
<accession>A0A399ERG3</accession>
<dbReference type="AlphaFoldDB" id="A0A399ERG3"/>